<dbReference type="AlphaFoldDB" id="A0A1I0RSZ2"/>
<dbReference type="RefSeq" id="WP_090261332.1">
    <property type="nucleotide sequence ID" value="NZ_FOIR01000006.1"/>
</dbReference>
<evidence type="ECO:0000313" key="2">
    <source>
        <dbReference type="Proteomes" id="UP000199437"/>
    </source>
</evidence>
<protein>
    <submittedName>
        <fullName evidence="1">Uncharacterized protein</fullName>
    </submittedName>
</protein>
<name>A0A1I0RSZ2_9BACT</name>
<organism evidence="1 2">
    <name type="scientific">Roseivirga pacifica</name>
    <dbReference type="NCBI Taxonomy" id="1267423"/>
    <lineage>
        <taxon>Bacteria</taxon>
        <taxon>Pseudomonadati</taxon>
        <taxon>Bacteroidota</taxon>
        <taxon>Cytophagia</taxon>
        <taxon>Cytophagales</taxon>
        <taxon>Roseivirgaceae</taxon>
        <taxon>Roseivirga</taxon>
    </lineage>
</organism>
<gene>
    <name evidence="1" type="ORF">SAMN05216290_4078</name>
</gene>
<reference evidence="2" key="1">
    <citation type="submission" date="2016-10" db="EMBL/GenBank/DDBJ databases">
        <authorList>
            <person name="Varghese N."/>
            <person name="Submissions S."/>
        </authorList>
    </citation>
    <scope>NUCLEOTIDE SEQUENCE [LARGE SCALE GENOMIC DNA]</scope>
    <source>
        <strain evidence="2">CGMCC 1.12402</strain>
    </source>
</reference>
<dbReference type="GeneID" id="99988741"/>
<dbReference type="PROSITE" id="PS51257">
    <property type="entry name" value="PROKAR_LIPOPROTEIN"/>
    <property type="match status" value="1"/>
</dbReference>
<keyword evidence="2" id="KW-1185">Reference proteome</keyword>
<accession>A0A1I0RSZ2</accession>
<evidence type="ECO:0000313" key="1">
    <source>
        <dbReference type="EMBL" id="SEW44408.1"/>
    </source>
</evidence>
<sequence>MKRSIVLVLLVFFSCDFSQGNDRFIRKTLDDGVIEISWYYHSYISDVSPDFVEVKKGDVVKVLFEAKDVISNVQLFGDTIYLSLYKPVRGIVHTKNPDLSFFGYHLLIDSLATREEYYARPDGKKK</sequence>
<proteinExistence type="predicted"/>
<dbReference type="Proteomes" id="UP000199437">
    <property type="component" value="Unassembled WGS sequence"/>
</dbReference>
<dbReference type="EMBL" id="FOIR01000006">
    <property type="protein sequence ID" value="SEW44408.1"/>
    <property type="molecule type" value="Genomic_DNA"/>
</dbReference>
<dbReference type="OrthoDB" id="1362562at2"/>